<evidence type="ECO:0000313" key="9">
    <source>
        <dbReference type="Proteomes" id="UP000587070"/>
    </source>
</evidence>
<dbReference type="InterPro" id="IPR013249">
    <property type="entry name" value="RNA_pol_sigma70_r4_t2"/>
</dbReference>
<evidence type="ECO:0000256" key="5">
    <source>
        <dbReference type="ARBA" id="ARBA00023163"/>
    </source>
</evidence>
<dbReference type="NCBIfam" id="TIGR02937">
    <property type="entry name" value="sigma70-ECF"/>
    <property type="match status" value="1"/>
</dbReference>
<dbReference type="Gene3D" id="1.10.1740.10">
    <property type="match status" value="1"/>
</dbReference>
<dbReference type="GO" id="GO:0016987">
    <property type="term" value="F:sigma factor activity"/>
    <property type="evidence" value="ECO:0007669"/>
    <property type="project" value="UniProtKB-KW"/>
</dbReference>
<dbReference type="EMBL" id="JACIGE010000010">
    <property type="protein sequence ID" value="MBB4248246.1"/>
    <property type="molecule type" value="Genomic_DNA"/>
</dbReference>
<dbReference type="InterPro" id="IPR036388">
    <property type="entry name" value="WH-like_DNA-bd_sf"/>
</dbReference>
<feature type="domain" description="RNA polymerase sigma-70 region 2" evidence="6">
    <location>
        <begin position="12"/>
        <end position="72"/>
    </location>
</feature>
<dbReference type="InterPro" id="IPR013324">
    <property type="entry name" value="RNA_pol_sigma_r3/r4-like"/>
</dbReference>
<protein>
    <submittedName>
        <fullName evidence="8">RNA polymerase sigma-70 factor (ECF subfamily)</fullName>
    </submittedName>
</protein>
<dbReference type="GO" id="GO:0006352">
    <property type="term" value="P:DNA-templated transcription initiation"/>
    <property type="evidence" value="ECO:0007669"/>
    <property type="project" value="InterPro"/>
</dbReference>
<gene>
    <name evidence="8" type="ORF">GGD90_002638</name>
</gene>
<evidence type="ECO:0000256" key="4">
    <source>
        <dbReference type="ARBA" id="ARBA00023125"/>
    </source>
</evidence>
<dbReference type="GO" id="GO:0003677">
    <property type="term" value="F:DNA binding"/>
    <property type="evidence" value="ECO:0007669"/>
    <property type="project" value="UniProtKB-KW"/>
</dbReference>
<dbReference type="InterPro" id="IPR039425">
    <property type="entry name" value="RNA_pol_sigma-70-like"/>
</dbReference>
<dbReference type="Pfam" id="PF08281">
    <property type="entry name" value="Sigma70_r4_2"/>
    <property type="match status" value="1"/>
</dbReference>
<dbReference type="OrthoDB" id="9784272at2"/>
<proteinExistence type="inferred from homology"/>
<comment type="similarity">
    <text evidence="1">Belongs to the sigma-70 factor family. ECF subfamily.</text>
</comment>
<keyword evidence="4" id="KW-0238">DNA-binding</keyword>
<dbReference type="InterPro" id="IPR014284">
    <property type="entry name" value="RNA_pol_sigma-70_dom"/>
</dbReference>
<keyword evidence="3" id="KW-0731">Sigma factor</keyword>
<dbReference type="Proteomes" id="UP000587070">
    <property type="component" value="Unassembled WGS sequence"/>
</dbReference>
<dbReference type="AlphaFoldDB" id="A0A840G8R9"/>
<feature type="domain" description="RNA polymerase sigma factor 70 region 4 type 2" evidence="7">
    <location>
        <begin position="100"/>
        <end position="152"/>
    </location>
</feature>
<name>A0A840G8R9_RHOTE</name>
<sequence length="182" mass="20454">MSRPCLLAAWSANEASLRAYLRHRIGDAGDADELMQELFLKAIRQGELFCRVENPRAWLFQVARNALADRLRLRHEYLPLPDDLAIPVSDGLKPVDELSQCLPRVLAELAEADRQAIRFCDIDGHSQQALADLLGLSLSAAKSRLQRARRRLKQQLETACQVEFDETGAVSGFTPRPPLPER</sequence>
<keyword evidence="2" id="KW-0805">Transcription regulation</keyword>
<dbReference type="InterPro" id="IPR013325">
    <property type="entry name" value="RNA_pol_sigma_r2"/>
</dbReference>
<comment type="caution">
    <text evidence="8">The sequence shown here is derived from an EMBL/GenBank/DDBJ whole genome shotgun (WGS) entry which is preliminary data.</text>
</comment>
<dbReference type="InterPro" id="IPR007627">
    <property type="entry name" value="RNA_pol_sigma70_r2"/>
</dbReference>
<dbReference type="Pfam" id="PF04542">
    <property type="entry name" value="Sigma70_r2"/>
    <property type="match status" value="1"/>
</dbReference>
<evidence type="ECO:0000256" key="2">
    <source>
        <dbReference type="ARBA" id="ARBA00023015"/>
    </source>
</evidence>
<keyword evidence="5" id="KW-0804">Transcription</keyword>
<dbReference type="Gene3D" id="1.10.10.10">
    <property type="entry name" value="Winged helix-like DNA-binding domain superfamily/Winged helix DNA-binding domain"/>
    <property type="match status" value="1"/>
</dbReference>
<accession>A0A840G8R9</accession>
<dbReference type="CDD" id="cd06171">
    <property type="entry name" value="Sigma70_r4"/>
    <property type="match status" value="1"/>
</dbReference>
<evidence type="ECO:0000256" key="1">
    <source>
        <dbReference type="ARBA" id="ARBA00010641"/>
    </source>
</evidence>
<dbReference type="RefSeq" id="WP_153117494.1">
    <property type="nucleotide sequence ID" value="NZ_JACIGE010000010.1"/>
</dbReference>
<dbReference type="SUPFAM" id="SSF88946">
    <property type="entry name" value="Sigma2 domain of RNA polymerase sigma factors"/>
    <property type="match status" value="1"/>
</dbReference>
<evidence type="ECO:0000256" key="3">
    <source>
        <dbReference type="ARBA" id="ARBA00023082"/>
    </source>
</evidence>
<evidence type="ECO:0000313" key="8">
    <source>
        <dbReference type="EMBL" id="MBB4248246.1"/>
    </source>
</evidence>
<evidence type="ECO:0000259" key="7">
    <source>
        <dbReference type="Pfam" id="PF08281"/>
    </source>
</evidence>
<dbReference type="PANTHER" id="PTHR43133">
    <property type="entry name" value="RNA POLYMERASE ECF-TYPE SIGMA FACTO"/>
    <property type="match status" value="1"/>
</dbReference>
<reference evidence="8 9" key="1">
    <citation type="submission" date="2020-08" db="EMBL/GenBank/DDBJ databases">
        <title>Genome sequencing of Purple Non-Sulfur Bacteria from various extreme environments.</title>
        <authorList>
            <person name="Mayer M."/>
        </authorList>
    </citation>
    <scope>NUCLEOTIDE SEQUENCE [LARGE SCALE GENOMIC DNA]</scope>
    <source>
        <strain evidence="8 9">2761</strain>
    </source>
</reference>
<organism evidence="8 9">
    <name type="scientific">Rhodocyclus tenuis</name>
    <name type="common">Rhodospirillum tenue</name>
    <dbReference type="NCBI Taxonomy" id="1066"/>
    <lineage>
        <taxon>Bacteria</taxon>
        <taxon>Pseudomonadati</taxon>
        <taxon>Pseudomonadota</taxon>
        <taxon>Betaproteobacteria</taxon>
        <taxon>Rhodocyclales</taxon>
        <taxon>Rhodocyclaceae</taxon>
        <taxon>Rhodocyclus</taxon>
    </lineage>
</organism>
<dbReference type="SUPFAM" id="SSF88659">
    <property type="entry name" value="Sigma3 and sigma4 domains of RNA polymerase sigma factors"/>
    <property type="match status" value="1"/>
</dbReference>
<evidence type="ECO:0000259" key="6">
    <source>
        <dbReference type="Pfam" id="PF04542"/>
    </source>
</evidence>
<dbReference type="PANTHER" id="PTHR43133:SF8">
    <property type="entry name" value="RNA POLYMERASE SIGMA FACTOR HI_1459-RELATED"/>
    <property type="match status" value="1"/>
</dbReference>
<keyword evidence="9" id="KW-1185">Reference proteome</keyword>